<evidence type="ECO:0000256" key="6">
    <source>
        <dbReference type="SAM" id="Phobius"/>
    </source>
</evidence>
<feature type="transmembrane region" description="Helical" evidence="6">
    <location>
        <begin position="123"/>
        <end position="141"/>
    </location>
</feature>
<evidence type="ECO:0000313" key="8">
    <source>
        <dbReference type="Proteomes" id="UP001569904"/>
    </source>
</evidence>
<sequence>METVGVPGVRDSDLPAGPPPSARWLLTGFWVCAALHLLLVAADLGPWDALTKAMLLPLLAAWAAACGGSRGLLAALLLSWGGDVLLSIDGMFIPGMVSFGAAHACYIGCFVRRGALRRLRRVPLIPLLYGLGWAAGIAVIWPGLGSMGPPVAAYSLLLLVSALTARGFSARAGTGGLLFLLSDSLIGVDLSDLPRLPLHGVIVMATYLAAQYLLASALLRKTRHIGSPSARHPRQAR</sequence>
<dbReference type="Pfam" id="PF07947">
    <property type="entry name" value="YhhN"/>
    <property type="match status" value="1"/>
</dbReference>
<keyword evidence="8" id="KW-1185">Reference proteome</keyword>
<accession>A0ABV4R4L9</accession>
<dbReference type="PANTHER" id="PTHR31885:SF6">
    <property type="entry name" value="GH04784P"/>
    <property type="match status" value="1"/>
</dbReference>
<feature type="transmembrane region" description="Helical" evidence="6">
    <location>
        <begin position="196"/>
        <end position="219"/>
    </location>
</feature>
<comment type="similarity">
    <text evidence="2">Belongs to the TMEM86 family.</text>
</comment>
<gene>
    <name evidence="7" type="ORF">SM436_21805</name>
</gene>
<name>A0ABV4R4L9_9ACTN</name>
<evidence type="ECO:0000313" key="7">
    <source>
        <dbReference type="EMBL" id="MFA1556332.1"/>
    </source>
</evidence>
<evidence type="ECO:0000256" key="1">
    <source>
        <dbReference type="ARBA" id="ARBA00004141"/>
    </source>
</evidence>
<organism evidence="7 8">
    <name type="scientific">Actinomadura chokoriensis</name>
    <dbReference type="NCBI Taxonomy" id="454156"/>
    <lineage>
        <taxon>Bacteria</taxon>
        <taxon>Bacillati</taxon>
        <taxon>Actinomycetota</taxon>
        <taxon>Actinomycetes</taxon>
        <taxon>Streptosporangiales</taxon>
        <taxon>Thermomonosporaceae</taxon>
        <taxon>Actinomadura</taxon>
    </lineage>
</organism>
<comment type="subcellular location">
    <subcellularLocation>
        <location evidence="1">Membrane</location>
        <topology evidence="1">Multi-pass membrane protein</topology>
    </subcellularLocation>
</comment>
<dbReference type="PANTHER" id="PTHR31885">
    <property type="entry name" value="GH04784P"/>
    <property type="match status" value="1"/>
</dbReference>
<feature type="transmembrane region" description="Helical" evidence="6">
    <location>
        <begin position="54"/>
        <end position="80"/>
    </location>
</feature>
<dbReference type="Proteomes" id="UP001569904">
    <property type="component" value="Unassembled WGS sequence"/>
</dbReference>
<evidence type="ECO:0000256" key="5">
    <source>
        <dbReference type="ARBA" id="ARBA00023136"/>
    </source>
</evidence>
<comment type="caution">
    <text evidence="7">The sequence shown here is derived from an EMBL/GenBank/DDBJ whole genome shotgun (WGS) entry which is preliminary data.</text>
</comment>
<proteinExistence type="inferred from homology"/>
<dbReference type="RefSeq" id="WP_371943033.1">
    <property type="nucleotide sequence ID" value="NZ_JAXCEH010000015.1"/>
</dbReference>
<keyword evidence="3 6" id="KW-0812">Transmembrane</keyword>
<keyword evidence="4 6" id="KW-1133">Transmembrane helix</keyword>
<evidence type="ECO:0000256" key="2">
    <source>
        <dbReference type="ARBA" id="ARBA00007375"/>
    </source>
</evidence>
<feature type="transmembrane region" description="Helical" evidence="6">
    <location>
        <begin position="22"/>
        <end position="42"/>
    </location>
</feature>
<protein>
    <submittedName>
        <fullName evidence="7">Lysoplasmalogenase</fullName>
    </submittedName>
</protein>
<evidence type="ECO:0000256" key="4">
    <source>
        <dbReference type="ARBA" id="ARBA00022989"/>
    </source>
</evidence>
<keyword evidence="5 6" id="KW-0472">Membrane</keyword>
<reference evidence="7 8" key="1">
    <citation type="submission" date="2023-11" db="EMBL/GenBank/DDBJ databases">
        <title>Actinomadura monticuli sp. nov., isolated from volcanic ash.</title>
        <authorList>
            <person name="Lee S.D."/>
            <person name="Yang H."/>
            <person name="Kim I.S."/>
        </authorList>
    </citation>
    <scope>NUCLEOTIDE SEQUENCE [LARGE SCALE GENOMIC DNA]</scope>
    <source>
        <strain evidence="7 8">DSM 45346</strain>
    </source>
</reference>
<dbReference type="InterPro" id="IPR012506">
    <property type="entry name" value="TMEM86B-like"/>
</dbReference>
<evidence type="ECO:0000256" key="3">
    <source>
        <dbReference type="ARBA" id="ARBA00022692"/>
    </source>
</evidence>
<feature type="transmembrane region" description="Helical" evidence="6">
    <location>
        <begin position="92"/>
        <end position="111"/>
    </location>
</feature>
<dbReference type="EMBL" id="JAXCEH010000015">
    <property type="protein sequence ID" value="MFA1556332.1"/>
    <property type="molecule type" value="Genomic_DNA"/>
</dbReference>